<protein>
    <recommendedName>
        <fullName evidence="2">Rubrerythrin diiron-binding domain-containing protein</fullName>
    </recommendedName>
</protein>
<dbReference type="CDD" id="cd01045">
    <property type="entry name" value="Ferritin_like_AB"/>
    <property type="match status" value="1"/>
</dbReference>
<sequence>MNVFDFALKMEADGEKYYREMAVETKYEELKVVLNGLADDEQRHYKILQKLQNRNGNSHFETDTALSKAENGFELGKKKTFMTKDKDSIVKLKAEQLDVYRAALRKEEESIQTYKKLKETAEQQTEKDILEKIGHEEERHAEVLDNIIQMLNNANEWVESAEFNHTKPY</sequence>
<name>A0A644UC01_9ZZZZ</name>
<proteinExistence type="predicted"/>
<organism evidence="3">
    <name type="scientific">bioreactor metagenome</name>
    <dbReference type="NCBI Taxonomy" id="1076179"/>
    <lineage>
        <taxon>unclassified sequences</taxon>
        <taxon>metagenomes</taxon>
        <taxon>ecological metagenomes</taxon>
    </lineage>
</organism>
<dbReference type="AlphaFoldDB" id="A0A644UC01"/>
<dbReference type="GO" id="GO:0046872">
    <property type="term" value="F:metal ion binding"/>
    <property type="evidence" value="ECO:0007669"/>
    <property type="project" value="InterPro"/>
</dbReference>
<keyword evidence="1" id="KW-0175">Coiled coil</keyword>
<feature type="coiled-coil region" evidence="1">
    <location>
        <begin position="97"/>
        <end position="127"/>
    </location>
</feature>
<dbReference type="Gene3D" id="1.20.1260.10">
    <property type="match status" value="1"/>
</dbReference>
<dbReference type="InterPro" id="IPR012347">
    <property type="entry name" value="Ferritin-like"/>
</dbReference>
<dbReference type="SUPFAM" id="SSF47240">
    <property type="entry name" value="Ferritin-like"/>
    <property type="match status" value="1"/>
</dbReference>
<dbReference type="Pfam" id="PF02915">
    <property type="entry name" value="Rubrerythrin"/>
    <property type="match status" value="1"/>
</dbReference>
<dbReference type="EMBL" id="VSSQ01000097">
    <property type="protein sequence ID" value="MPL76360.1"/>
    <property type="molecule type" value="Genomic_DNA"/>
</dbReference>
<dbReference type="GO" id="GO:0016491">
    <property type="term" value="F:oxidoreductase activity"/>
    <property type="evidence" value="ECO:0007669"/>
    <property type="project" value="InterPro"/>
</dbReference>
<evidence type="ECO:0000259" key="2">
    <source>
        <dbReference type="Pfam" id="PF02915"/>
    </source>
</evidence>
<feature type="domain" description="Rubrerythrin diiron-binding" evidence="2">
    <location>
        <begin position="5"/>
        <end position="146"/>
    </location>
</feature>
<comment type="caution">
    <text evidence="3">The sequence shown here is derived from an EMBL/GenBank/DDBJ whole genome shotgun (WGS) entry which is preliminary data.</text>
</comment>
<dbReference type="InterPro" id="IPR009078">
    <property type="entry name" value="Ferritin-like_SF"/>
</dbReference>
<dbReference type="PANTHER" id="PTHR33531:SF7">
    <property type="entry name" value="HYPOTHETICAL MEMBRANE PROTEIN, CONSERVED"/>
    <property type="match status" value="1"/>
</dbReference>
<accession>A0A644UC01</accession>
<evidence type="ECO:0000313" key="3">
    <source>
        <dbReference type="EMBL" id="MPL76360.1"/>
    </source>
</evidence>
<evidence type="ECO:0000256" key="1">
    <source>
        <dbReference type="SAM" id="Coils"/>
    </source>
</evidence>
<dbReference type="InterPro" id="IPR003251">
    <property type="entry name" value="Rr_diiron-bd_dom"/>
</dbReference>
<dbReference type="PANTHER" id="PTHR33531">
    <property type="entry name" value="RUBRERYTHRIN SUBFAMILY"/>
    <property type="match status" value="1"/>
</dbReference>
<reference evidence="3" key="1">
    <citation type="submission" date="2019-08" db="EMBL/GenBank/DDBJ databases">
        <authorList>
            <person name="Kucharzyk K."/>
            <person name="Murdoch R.W."/>
            <person name="Higgins S."/>
            <person name="Loffler F."/>
        </authorList>
    </citation>
    <scope>NUCLEOTIDE SEQUENCE</scope>
</reference>
<gene>
    <name evidence="3" type="ORF">SDC9_22205</name>
</gene>